<evidence type="ECO:0000313" key="4">
    <source>
        <dbReference type="Proteomes" id="UP000184240"/>
    </source>
</evidence>
<sequence>MKKIILLISLFSLVGSNLLFAAHRQGDSKNPLINLISTLEHNYFDITENLLNEELEANFELSRLKFLLNDFHQVTEVILQSISTADQTRVLKENSSFNQIRQLTLLNLKEIESKLIQLEARSTSYNLINLLKLVELANTYCEEIVRYREHINNPYFAKASLIKKVRKSKMLEERLGADGITNNQWQKIMTSGVGSQAPDLIRQINRQNQDLLIQFRKEEKAIVKTGTLEEVVTNTNVVDGLIYTYSDFPPDKLSYIYSSDSFLIQGLISWLVYINSGTKVLLSELFHSRLDEQRLLKELNLKSATTNTIHRSIKNENQDEIWLELNSSILKNKYFSEIRIDRVSIEKENIIFYSQENAILSLNNRSGDLLEQIKAQINNQRQLEYQMNSFNIQLSTY</sequence>
<dbReference type="EMBL" id="FQXT01000002">
    <property type="protein sequence ID" value="SHH78681.1"/>
    <property type="molecule type" value="Genomic_DNA"/>
</dbReference>
<dbReference type="EMBL" id="QOVN01000001">
    <property type="protein sequence ID" value="RXG31066.1"/>
    <property type="molecule type" value="Genomic_DNA"/>
</dbReference>
<feature type="chain" id="PRO_5012296623" evidence="1">
    <location>
        <begin position="22"/>
        <end position="397"/>
    </location>
</feature>
<gene>
    <name evidence="2" type="ORF">DSM01_202</name>
    <name evidence="3" type="ORF">SAMN04487999_0909</name>
</gene>
<dbReference type="AlphaFoldDB" id="A0A1M5VTX6"/>
<keyword evidence="5" id="KW-1185">Reference proteome</keyword>
<organism evidence="3 4">
    <name type="scientific">Leeuwenhoekiella palythoae</name>
    <dbReference type="NCBI Taxonomy" id="573501"/>
    <lineage>
        <taxon>Bacteria</taxon>
        <taxon>Pseudomonadati</taxon>
        <taxon>Bacteroidota</taxon>
        <taxon>Flavobacteriia</taxon>
        <taxon>Flavobacteriales</taxon>
        <taxon>Flavobacteriaceae</taxon>
        <taxon>Leeuwenhoekiella</taxon>
    </lineage>
</organism>
<accession>A0A1M5VTX6</accession>
<reference evidence="2 5" key="3">
    <citation type="submission" date="2018-07" db="EMBL/GenBank/DDBJ databases">
        <title>Leeuwenhoekiella genomics.</title>
        <authorList>
            <person name="Tahon G."/>
            <person name="Willems A."/>
        </authorList>
    </citation>
    <scope>NUCLEOTIDE SEQUENCE [LARGE SCALE GENOMIC DNA]</scope>
    <source>
        <strain evidence="2 5">LMG 24856</strain>
    </source>
</reference>
<reference evidence="4" key="1">
    <citation type="submission" date="2016-11" db="EMBL/GenBank/DDBJ databases">
        <authorList>
            <person name="Varghese N."/>
            <person name="Submissions S."/>
        </authorList>
    </citation>
    <scope>NUCLEOTIDE SEQUENCE [LARGE SCALE GENOMIC DNA]</scope>
    <source>
        <strain evidence="4">DSM 19859</strain>
    </source>
</reference>
<evidence type="ECO:0000313" key="5">
    <source>
        <dbReference type="Proteomes" id="UP000290037"/>
    </source>
</evidence>
<dbReference type="Proteomes" id="UP000290037">
    <property type="component" value="Unassembled WGS sequence"/>
</dbReference>
<evidence type="ECO:0000256" key="1">
    <source>
        <dbReference type="SAM" id="SignalP"/>
    </source>
</evidence>
<dbReference type="Proteomes" id="UP000184240">
    <property type="component" value="Unassembled WGS sequence"/>
</dbReference>
<dbReference type="OrthoDB" id="837585at2"/>
<evidence type="ECO:0000313" key="2">
    <source>
        <dbReference type="EMBL" id="RXG31066.1"/>
    </source>
</evidence>
<name>A0A1M5VTX6_9FLAO</name>
<protein>
    <submittedName>
        <fullName evidence="3">Uncharacterized protein</fullName>
    </submittedName>
</protein>
<dbReference type="STRING" id="573501.SAMN04487999_0909"/>
<keyword evidence="1" id="KW-0732">Signal</keyword>
<dbReference type="RefSeq" id="WP_072980870.1">
    <property type="nucleotide sequence ID" value="NZ_FQXT01000002.1"/>
</dbReference>
<proteinExistence type="predicted"/>
<evidence type="ECO:0000313" key="3">
    <source>
        <dbReference type="EMBL" id="SHH78681.1"/>
    </source>
</evidence>
<reference evidence="3" key="2">
    <citation type="submission" date="2016-11" db="EMBL/GenBank/DDBJ databases">
        <authorList>
            <person name="Jaros S."/>
            <person name="Januszkiewicz K."/>
            <person name="Wedrychowicz H."/>
        </authorList>
    </citation>
    <scope>NUCLEOTIDE SEQUENCE [LARGE SCALE GENOMIC DNA]</scope>
    <source>
        <strain evidence="3">DSM 19859</strain>
    </source>
</reference>
<feature type="signal peptide" evidence="1">
    <location>
        <begin position="1"/>
        <end position="21"/>
    </location>
</feature>